<feature type="compositionally biased region" description="Low complexity" evidence="1">
    <location>
        <begin position="30"/>
        <end position="45"/>
    </location>
</feature>
<evidence type="ECO:0000313" key="2">
    <source>
        <dbReference type="EMBL" id="GLS27195.1"/>
    </source>
</evidence>
<keyword evidence="3" id="KW-1185">Reference proteome</keyword>
<dbReference type="EMBL" id="BSPD01000067">
    <property type="protein sequence ID" value="GLS27195.1"/>
    <property type="molecule type" value="Genomic_DNA"/>
</dbReference>
<sequence>MPKWASHFDELVKVTNSLSRSNIQDTLFTIPTPTPTPTTLATTTPSQKESTIESPLPSSSSSLEATLATGMEVCIKDLTPTPAGWLYRQIPVMVFGVYVKECDDLALRKEFYHRVHLSACCGALEESSQTVWIGTNLQKLQCPWTSEPLRLCEFCLNKSHADAPFAKSTEEYQHWQQTRPFEQHVSAFSQYYFPQTHLDEKIQYWQSESTIRSLTHKAASPEPTNKTTLCHRCGWETNVDDESRQRSTPQPHPLPTIINDELASTLNVSKNTCLPCAQHTTSVAISLPEQENIELHRRRFHALKAQAKTLVQSTPPLQVTPSIDALENNTDLINSTPTAEQQTTDKIKKQTSDTPTESLPLNWSDVYSLLPPNWHPLITALSQQLEPPQLFTTFLGYTGFAVMSWPQHRKGIIADSTSADDLPDNWEFWHYGQVLKTLGN</sequence>
<feature type="region of interest" description="Disordered" evidence="1">
    <location>
        <begin position="30"/>
        <end position="61"/>
    </location>
</feature>
<proteinExistence type="predicted"/>
<protein>
    <submittedName>
        <fullName evidence="2">Uncharacterized protein</fullName>
    </submittedName>
</protein>
<reference evidence="2 3" key="1">
    <citation type="journal article" date="2014" name="Int. J. Syst. Evol. Microbiol.">
        <title>Complete genome sequence of Corynebacterium casei LMG S-19264T (=DSM 44701T), isolated from a smear-ripened cheese.</title>
        <authorList>
            <consortium name="US DOE Joint Genome Institute (JGI-PGF)"/>
            <person name="Walter F."/>
            <person name="Albersmeier A."/>
            <person name="Kalinowski J."/>
            <person name="Ruckert C."/>
        </authorList>
    </citation>
    <scope>NUCLEOTIDE SEQUENCE [LARGE SCALE GENOMIC DNA]</scope>
    <source>
        <strain evidence="2 3">NBRC 110095</strain>
    </source>
</reference>
<name>A0AA37T5D7_9GAMM</name>
<feature type="region of interest" description="Disordered" evidence="1">
    <location>
        <begin position="335"/>
        <end position="356"/>
    </location>
</feature>
<dbReference type="Proteomes" id="UP001156870">
    <property type="component" value="Unassembled WGS sequence"/>
</dbReference>
<accession>A0AA37T5D7</accession>
<dbReference type="RefSeq" id="WP_232595149.1">
    <property type="nucleotide sequence ID" value="NZ_BSPD01000067.1"/>
</dbReference>
<evidence type="ECO:0000256" key="1">
    <source>
        <dbReference type="SAM" id="MobiDB-lite"/>
    </source>
</evidence>
<evidence type="ECO:0000313" key="3">
    <source>
        <dbReference type="Proteomes" id="UP001156870"/>
    </source>
</evidence>
<gene>
    <name evidence="2" type="ORF">GCM10007877_29140</name>
</gene>
<feature type="compositionally biased region" description="Low complexity" evidence="1">
    <location>
        <begin position="52"/>
        <end position="61"/>
    </location>
</feature>
<organism evidence="2 3">
    <name type="scientific">Marinibactrum halimedae</name>
    <dbReference type="NCBI Taxonomy" id="1444977"/>
    <lineage>
        <taxon>Bacteria</taxon>
        <taxon>Pseudomonadati</taxon>
        <taxon>Pseudomonadota</taxon>
        <taxon>Gammaproteobacteria</taxon>
        <taxon>Cellvibrionales</taxon>
        <taxon>Cellvibrionaceae</taxon>
        <taxon>Marinibactrum</taxon>
    </lineage>
</organism>
<comment type="caution">
    <text evidence="2">The sequence shown here is derived from an EMBL/GenBank/DDBJ whole genome shotgun (WGS) entry which is preliminary data.</text>
</comment>
<dbReference type="AlphaFoldDB" id="A0AA37T5D7"/>